<sequence>MDAFQRNDSIILKGTNFKFKPLFGHYVNPKFNSLVFNLMAEYGHSITKGQPIMEKGYYRPVPQPGRSLVVKPVHTALQPFYRPYFDRMLLIIGSDRSSTIVLSSPIKGKPKGLCDISEFTGESEGFRPILRSVETGPPFTPLNYDTTEVDLKKGWHKTVNLGTFNKAKFYVVPNPLEYFPMLFVNCSQKNIKNIYANITSLLLAKKDPRFYDPSSFLSAIQRPLVFRIVGSQVLHRQRLPGIDVTEEEYVHRRNEYLCRRNRYMVSDCRCRSNVELIEPFPQNPPEQECSWACAEAYNHNVRIRSLGTNHYVSCYTYNASSEPPRYTQRNNECECSTRGTELREAKEEYHIYK</sequence>
<organism evidence="1 2">
    <name type="scientific">Maudiozyma barnettii</name>
    <dbReference type="NCBI Taxonomy" id="61262"/>
    <lineage>
        <taxon>Eukaryota</taxon>
        <taxon>Fungi</taxon>
        <taxon>Dikarya</taxon>
        <taxon>Ascomycota</taxon>
        <taxon>Saccharomycotina</taxon>
        <taxon>Saccharomycetes</taxon>
        <taxon>Saccharomycetales</taxon>
        <taxon>Saccharomycetaceae</taxon>
        <taxon>Maudiozyma</taxon>
    </lineage>
</organism>
<accession>A0A8H2ZFN7</accession>
<dbReference type="AlphaFoldDB" id="A0A8H2ZFN7"/>
<comment type="caution">
    <text evidence="1">The sequence shown here is derived from an EMBL/GenBank/DDBJ whole genome shotgun (WGS) entry which is preliminary data.</text>
</comment>
<protein>
    <submittedName>
        <fullName evidence="1">Uncharacterized protein</fullName>
    </submittedName>
</protein>
<reference evidence="1 2" key="1">
    <citation type="submission" date="2020-05" db="EMBL/GenBank/DDBJ databases">
        <authorList>
            <person name="Casaregola S."/>
            <person name="Devillers H."/>
            <person name="Grondin C."/>
        </authorList>
    </citation>
    <scope>NUCLEOTIDE SEQUENCE [LARGE SCALE GENOMIC DNA]</scope>
    <source>
        <strain evidence="1 2">CLIB 1767</strain>
    </source>
</reference>
<evidence type="ECO:0000313" key="1">
    <source>
        <dbReference type="EMBL" id="CAB4252529.1"/>
    </source>
</evidence>
<gene>
    <name evidence="1" type="ORF">KABA2_01S15752</name>
</gene>
<dbReference type="RefSeq" id="XP_041404567.1">
    <property type="nucleotide sequence ID" value="XM_041548633.1"/>
</dbReference>
<dbReference type="Proteomes" id="UP000644660">
    <property type="component" value="Unassembled WGS sequence"/>
</dbReference>
<evidence type="ECO:0000313" key="2">
    <source>
        <dbReference type="Proteomes" id="UP000644660"/>
    </source>
</evidence>
<name>A0A8H2ZFN7_9SACH</name>
<proteinExistence type="predicted"/>
<keyword evidence="2" id="KW-1185">Reference proteome</keyword>
<dbReference type="EMBL" id="CAEFZW010000001">
    <property type="protein sequence ID" value="CAB4252529.1"/>
    <property type="molecule type" value="Genomic_DNA"/>
</dbReference>
<dbReference type="GeneID" id="64855658"/>